<evidence type="ECO:0000256" key="2">
    <source>
        <dbReference type="ARBA" id="ARBA00003788"/>
    </source>
</evidence>
<feature type="domain" description="Glycine cleavage system P-protein N-terminal" evidence="10">
    <location>
        <begin position="528"/>
        <end position="780"/>
    </location>
</feature>
<name>A0ABV7ZMR4_9CORY</name>
<evidence type="ECO:0000313" key="12">
    <source>
        <dbReference type="EMBL" id="MFC3849461.1"/>
    </source>
</evidence>
<organism evidence="12 13">
    <name type="scientific">Corynebacterium hansenii</name>
    <dbReference type="NCBI Taxonomy" id="394964"/>
    <lineage>
        <taxon>Bacteria</taxon>
        <taxon>Bacillati</taxon>
        <taxon>Actinomycetota</taxon>
        <taxon>Actinomycetes</taxon>
        <taxon>Mycobacteriales</taxon>
        <taxon>Corynebacteriaceae</taxon>
        <taxon>Corynebacterium</taxon>
    </lineage>
</organism>
<proteinExistence type="inferred from homology"/>
<feature type="region of interest" description="Disordered" evidence="9">
    <location>
        <begin position="211"/>
        <end position="234"/>
    </location>
</feature>
<dbReference type="EC" id="1.4.4.2" evidence="5"/>
<evidence type="ECO:0000256" key="7">
    <source>
        <dbReference type="ARBA" id="ARBA00023002"/>
    </source>
</evidence>
<dbReference type="NCBIfam" id="NF003346">
    <property type="entry name" value="PRK04366.1"/>
    <property type="match status" value="1"/>
</dbReference>
<dbReference type="InterPro" id="IPR020581">
    <property type="entry name" value="GDC_P"/>
</dbReference>
<sequence>MATPHDAFVHRHIGPDPAGTAEMLEFLGYGSAAELAAAALPADIAQTEATPLPDALDETAALASLRGFAAKNTLKKQLIGAGYYDTVTPAVIRRNVVENPGWYTAYTPYQPEISQGRLEALLNFQTAVSDLTGLPVAGASLLDEATAVAEAVQMMARGNAKAAKKGGVVLLDAALHRQSLTVTLARAEAAGIDVRVTEIGDDIGAALAAATGGDGSGGDSTGADGAGKAGDGSGDGAAGGAVPLIGVVLSNPGTTGEIRDLTAPIASAKEAGGLVAVACDLLAQVLIASPGSLGADIAVGSAQRFGVPLFFGGPHAGFMSCTESLQRKLPGRLVGVSVDADGAPAYRLALQTREQHIRRDRATSNICTAQALLAVVAGFYAVWHGPEGLREIAAAIHGRAAALAELLADRGFEPVHGRFFDTIAVDVSARSDSGRAGADVVLAAALDAGFNLRRVSDDVVGVSIGESTTDADVAALVAAIAGGPGAGDEPGEHDVAGTVAKYAPGDGPLAGLLRDDDILAHPIFRTIRSETQMMRYLRRLADRDLALDRTMIPLGSCTMKLNAAVSMEPITWPEFAGIHPMVPEDQAAGWLELIADLEERLALITGYAKVSVQPNAGSQGEFAGLLAIRRYHVSRGDEGRDIVLIPASAHGTNAASAALAGLKVVAVANAGDGSIDLGDLDAKLAEHGDRVAAIMITYPSTHGVFEGHVREVCDRVHAAGGQVYIDGANLNALVGLAQPGEFGGDVSHLNLHKTFTIPHGGGGPGVGPVCVAEHLVPFLPADPLSDELLSGGSLSDGTLSDGPAADASGRPVSAARYGSAGVLPISWTYIAMMGAEGLTEASRMALVNANYVSRALADSFPTLYVGDDGLVAHECILDVRDLAKKSGITAEDVSKRLMDFGFHAPTLAFPVPGTLMVEPTESEDKGELDRFIEAMRVIRAEIDEVIAGEVSAEESVLRAAPFTAASLLRGDFDDAVGGGKFSREKAAFPVDSLRADRYFPPVRRIDNAYGDRNLMCSCPPIEAFDIGAAANDAKDEESDDE</sequence>
<dbReference type="InterPro" id="IPR015424">
    <property type="entry name" value="PyrdxlP-dep_Trfase"/>
</dbReference>
<dbReference type="Gene3D" id="3.40.640.10">
    <property type="entry name" value="Type I PLP-dependent aspartate aminotransferase-like (Major domain)"/>
    <property type="match status" value="2"/>
</dbReference>
<dbReference type="GO" id="GO:0004375">
    <property type="term" value="F:glycine dehydrogenase (decarboxylating) activity"/>
    <property type="evidence" value="ECO:0007669"/>
    <property type="project" value="UniProtKB-EC"/>
</dbReference>
<dbReference type="PANTHER" id="PTHR11773">
    <property type="entry name" value="GLYCINE DEHYDROGENASE, DECARBOXYLATING"/>
    <property type="match status" value="1"/>
</dbReference>
<dbReference type="EMBL" id="JBHRZN010000001">
    <property type="protein sequence ID" value="MFC3849461.1"/>
    <property type="molecule type" value="Genomic_DNA"/>
</dbReference>
<dbReference type="Proteomes" id="UP001595751">
    <property type="component" value="Unassembled WGS sequence"/>
</dbReference>
<evidence type="ECO:0000259" key="10">
    <source>
        <dbReference type="Pfam" id="PF02347"/>
    </source>
</evidence>
<gene>
    <name evidence="12" type="primary">gcvP</name>
    <name evidence="12" type="ORF">ACFORJ_04695</name>
</gene>
<dbReference type="InterPro" id="IPR015422">
    <property type="entry name" value="PyrdxlP-dep_Trfase_small"/>
</dbReference>
<dbReference type="SUPFAM" id="SSF53383">
    <property type="entry name" value="PLP-dependent transferases"/>
    <property type="match status" value="2"/>
</dbReference>
<dbReference type="Gene3D" id="3.90.1150.10">
    <property type="entry name" value="Aspartate Aminotransferase, domain 1"/>
    <property type="match status" value="2"/>
</dbReference>
<evidence type="ECO:0000256" key="5">
    <source>
        <dbReference type="ARBA" id="ARBA00012134"/>
    </source>
</evidence>
<reference evidence="13" key="1">
    <citation type="journal article" date="2019" name="Int. J. Syst. Evol. Microbiol.">
        <title>The Global Catalogue of Microorganisms (GCM) 10K type strain sequencing project: providing services to taxonomists for standard genome sequencing and annotation.</title>
        <authorList>
            <consortium name="The Broad Institute Genomics Platform"/>
            <consortium name="The Broad Institute Genome Sequencing Center for Infectious Disease"/>
            <person name="Wu L."/>
            <person name="Ma J."/>
        </authorList>
    </citation>
    <scope>NUCLEOTIDE SEQUENCE [LARGE SCALE GENOMIC DNA]</scope>
    <source>
        <strain evidence="13">CCUG 53252</strain>
    </source>
</reference>
<dbReference type="InterPro" id="IPR049316">
    <property type="entry name" value="GDC-P_C"/>
</dbReference>
<dbReference type="RefSeq" id="WP_290290720.1">
    <property type="nucleotide sequence ID" value="NZ_CP047211.1"/>
</dbReference>
<protein>
    <recommendedName>
        <fullName evidence="5">glycine dehydrogenase (aminomethyl-transferring)</fullName>
        <ecNumber evidence="5">1.4.4.2</ecNumber>
    </recommendedName>
</protein>
<keyword evidence="6" id="KW-0663">Pyridoxal phosphate</keyword>
<feature type="domain" description="Glycine dehydrogenase C-terminal" evidence="11">
    <location>
        <begin position="841"/>
        <end position="961"/>
    </location>
</feature>
<dbReference type="InterPro" id="IPR015421">
    <property type="entry name" value="PyrdxlP-dep_Trfase_major"/>
</dbReference>
<accession>A0ABV7ZMR4</accession>
<comment type="cofactor">
    <cofactor evidence="1">
        <name>pyridoxal 5'-phosphate</name>
        <dbReference type="ChEBI" id="CHEBI:597326"/>
    </cofactor>
</comment>
<dbReference type="InterPro" id="IPR049315">
    <property type="entry name" value="GDC-P_N"/>
</dbReference>
<dbReference type="Pfam" id="PF21478">
    <property type="entry name" value="GcvP2_C"/>
    <property type="match status" value="1"/>
</dbReference>
<dbReference type="PANTHER" id="PTHR11773:SF1">
    <property type="entry name" value="GLYCINE DEHYDROGENASE (DECARBOXYLATING), MITOCHONDRIAL"/>
    <property type="match status" value="1"/>
</dbReference>
<evidence type="ECO:0000256" key="8">
    <source>
        <dbReference type="ARBA" id="ARBA00049026"/>
    </source>
</evidence>
<evidence type="ECO:0000256" key="6">
    <source>
        <dbReference type="ARBA" id="ARBA00022898"/>
    </source>
</evidence>
<comment type="function">
    <text evidence="2">The glycine cleavage system catalyzes the degradation of glycine. The P protein binds the alpha-amino group of glycine through its pyridoxal phosphate cofactor; CO(2) is released and the remaining methylamine moiety is then transferred to the lipoamide cofactor of the H protein.</text>
</comment>
<comment type="caution">
    <text evidence="12">The sequence shown here is derived from an EMBL/GenBank/DDBJ whole genome shotgun (WGS) entry which is preliminary data.</text>
</comment>
<keyword evidence="13" id="KW-1185">Reference proteome</keyword>
<evidence type="ECO:0000256" key="3">
    <source>
        <dbReference type="ARBA" id="ARBA00010756"/>
    </source>
</evidence>
<dbReference type="NCBIfam" id="TIGR00461">
    <property type="entry name" value="gcvP"/>
    <property type="match status" value="1"/>
</dbReference>
<dbReference type="InterPro" id="IPR003437">
    <property type="entry name" value="GcvP"/>
</dbReference>
<dbReference type="Pfam" id="PF02347">
    <property type="entry name" value="GDC-P"/>
    <property type="match status" value="2"/>
</dbReference>
<evidence type="ECO:0000256" key="9">
    <source>
        <dbReference type="SAM" id="MobiDB-lite"/>
    </source>
</evidence>
<feature type="compositionally biased region" description="Gly residues" evidence="9">
    <location>
        <begin position="212"/>
        <end position="234"/>
    </location>
</feature>
<keyword evidence="7 12" id="KW-0560">Oxidoreductase</keyword>
<feature type="domain" description="Glycine cleavage system P-protein N-terminal" evidence="10">
    <location>
        <begin position="10"/>
        <end position="478"/>
    </location>
</feature>
<comment type="catalytic activity">
    <reaction evidence="8">
        <text>N(6)-[(R)-lipoyl]-L-lysyl-[glycine-cleavage complex H protein] + glycine + H(+) = N(6)-[(R)-S(8)-aminomethyldihydrolipoyl]-L-lysyl-[glycine-cleavage complex H protein] + CO2</text>
        <dbReference type="Rhea" id="RHEA:24304"/>
        <dbReference type="Rhea" id="RHEA-COMP:10494"/>
        <dbReference type="Rhea" id="RHEA-COMP:10495"/>
        <dbReference type="ChEBI" id="CHEBI:15378"/>
        <dbReference type="ChEBI" id="CHEBI:16526"/>
        <dbReference type="ChEBI" id="CHEBI:57305"/>
        <dbReference type="ChEBI" id="CHEBI:83099"/>
        <dbReference type="ChEBI" id="CHEBI:83143"/>
        <dbReference type="EC" id="1.4.4.2"/>
    </reaction>
</comment>
<comment type="subunit">
    <text evidence="4">The glycine cleavage system is composed of four proteins: P, T, L and H.</text>
</comment>
<evidence type="ECO:0000256" key="1">
    <source>
        <dbReference type="ARBA" id="ARBA00001933"/>
    </source>
</evidence>
<comment type="similarity">
    <text evidence="3">Belongs to the GcvP family.</text>
</comment>
<evidence type="ECO:0000259" key="11">
    <source>
        <dbReference type="Pfam" id="PF21478"/>
    </source>
</evidence>
<evidence type="ECO:0000256" key="4">
    <source>
        <dbReference type="ARBA" id="ARBA00011690"/>
    </source>
</evidence>
<evidence type="ECO:0000313" key="13">
    <source>
        <dbReference type="Proteomes" id="UP001595751"/>
    </source>
</evidence>